<proteinExistence type="inferred from homology"/>
<evidence type="ECO:0000256" key="3">
    <source>
        <dbReference type="ARBA" id="ARBA00023054"/>
    </source>
</evidence>
<organism evidence="8 9">
    <name type="scientific">Clostridium scindens (strain JCM 10418 / VPI 12708)</name>
    <dbReference type="NCBI Taxonomy" id="29347"/>
    <lineage>
        <taxon>Bacteria</taxon>
        <taxon>Bacillati</taxon>
        <taxon>Bacillota</taxon>
        <taxon>Clostridia</taxon>
        <taxon>Lachnospirales</taxon>
        <taxon>Lachnospiraceae</taxon>
    </lineage>
</organism>
<evidence type="ECO:0000256" key="2">
    <source>
        <dbReference type="ARBA" id="ARBA00009477"/>
    </source>
</evidence>
<comment type="similarity">
    <text evidence="2">Belongs to the membrane fusion protein (MFP) (TC 8.A.1) family.</text>
</comment>
<dbReference type="GO" id="GO:0022857">
    <property type="term" value="F:transmembrane transporter activity"/>
    <property type="evidence" value="ECO:0007669"/>
    <property type="project" value="InterPro"/>
</dbReference>
<comment type="caution">
    <text evidence="8">The sequence shown here is derived from an EMBL/GenBank/DDBJ whole genome shotgun (WGS) entry which is preliminary data.</text>
</comment>
<gene>
    <name evidence="8" type="ORF">FYJ37_06770</name>
</gene>
<dbReference type="NCBIfam" id="TIGR01730">
    <property type="entry name" value="RND_mfp"/>
    <property type="match status" value="1"/>
</dbReference>
<dbReference type="Proteomes" id="UP000462363">
    <property type="component" value="Unassembled WGS sequence"/>
</dbReference>
<dbReference type="RefSeq" id="WP_154323097.1">
    <property type="nucleotide sequence ID" value="NZ_CP045695.1"/>
</dbReference>
<dbReference type="Gene3D" id="2.40.420.20">
    <property type="match status" value="1"/>
</dbReference>
<keyword evidence="6" id="KW-0472">Membrane</keyword>
<dbReference type="InterPro" id="IPR058637">
    <property type="entry name" value="YknX-like_C"/>
</dbReference>
<feature type="coiled-coil region" evidence="4">
    <location>
        <begin position="175"/>
        <end position="318"/>
    </location>
</feature>
<evidence type="ECO:0000313" key="9">
    <source>
        <dbReference type="Proteomes" id="UP000462363"/>
    </source>
</evidence>
<dbReference type="GO" id="GO:0016020">
    <property type="term" value="C:membrane"/>
    <property type="evidence" value="ECO:0007669"/>
    <property type="project" value="InterPro"/>
</dbReference>
<dbReference type="PANTHER" id="PTHR32347:SF14">
    <property type="entry name" value="EFFLUX SYSTEM COMPONENT YKNX-RELATED"/>
    <property type="match status" value="1"/>
</dbReference>
<dbReference type="GO" id="GO:0030313">
    <property type="term" value="C:cell envelope"/>
    <property type="evidence" value="ECO:0007669"/>
    <property type="project" value="UniProtKB-SubCell"/>
</dbReference>
<keyword evidence="3 4" id="KW-0175">Coiled coil</keyword>
<evidence type="ECO:0000256" key="4">
    <source>
        <dbReference type="SAM" id="Coils"/>
    </source>
</evidence>
<dbReference type="InterPro" id="IPR050465">
    <property type="entry name" value="UPF0194_transport"/>
</dbReference>
<feature type="domain" description="YknX-like C-terminal permuted SH3-like" evidence="7">
    <location>
        <begin position="476"/>
        <end position="540"/>
    </location>
</feature>
<comment type="subcellular location">
    <subcellularLocation>
        <location evidence="1">Cell envelope</location>
    </subcellularLocation>
</comment>
<feature type="region of interest" description="Disordered" evidence="5">
    <location>
        <begin position="532"/>
        <end position="554"/>
    </location>
</feature>
<accession>A0A844F2Q2</accession>
<sequence length="554" mass="58790">MFKKSKKEDKELQMQAKAGLEDMEDFDSLDELEAIAAPAGKKKKLPPWAIIPVIGVVAVIGVAGAMASGQKADKGGQMETVKAEREDVRQVYNTTGTVGSDKEKVFYCPVNAPIAQCNVKVGQVVKAGDLLVSFDTTNLERDNQQSELNTLSAKYSSQDAIEQSGRAAQTQAQTQAQVEAGIQSLKAQIQQKQADIDSLTQAAQSAGSAAAANAQKAAELKGEMQKNLDAQDAKKAELENLQRELDGMDSTSPGYSDKLNKANTLTNEIADLSTKYRALDQQYNSIGSTDDGGMSEALIQAQAELDSLKASLAEMENSRSVPADTSLTGAQLNNLRTTENLAELAQLTTEELLAKGREGLKAEFDGIISDVKALEGNEAAQGMELFTLVDNKSVNVILGVPANDFDNLVSGSKATIKIGKSSYKGTLVSVDKIALPNEKGNPTIGAKIRIDNADDDIVIGVSGKVAITVDEKKNVVCLPNEVVNTSTDGNFVYIIQNGTVKKQFVELGIASNSKVEIVKGLKEGTEVVSDTSGSIKEGMKASDAGMKADTADKE</sequence>
<evidence type="ECO:0000256" key="5">
    <source>
        <dbReference type="SAM" id="MobiDB-lite"/>
    </source>
</evidence>
<dbReference type="Gene3D" id="2.40.30.170">
    <property type="match status" value="1"/>
</dbReference>
<dbReference type="EMBL" id="VUMB01000011">
    <property type="protein sequence ID" value="MSS40058.1"/>
    <property type="molecule type" value="Genomic_DNA"/>
</dbReference>
<keyword evidence="6" id="KW-1133">Transmembrane helix</keyword>
<reference evidence="8 9" key="1">
    <citation type="submission" date="2019-08" db="EMBL/GenBank/DDBJ databases">
        <title>In-depth cultivation of the pig gut microbiome towards novel bacterial diversity and tailored functional studies.</title>
        <authorList>
            <person name="Wylensek D."/>
            <person name="Hitch T.C.A."/>
            <person name="Clavel T."/>
        </authorList>
    </citation>
    <scope>NUCLEOTIDE SEQUENCE [LARGE SCALE GENOMIC DNA]</scope>
    <source>
        <strain evidence="8 9">BL-389-WT-3D</strain>
    </source>
</reference>
<dbReference type="AlphaFoldDB" id="A0A844F2Q2"/>
<keyword evidence="6" id="KW-0812">Transmembrane</keyword>
<dbReference type="PANTHER" id="PTHR32347">
    <property type="entry name" value="EFFLUX SYSTEM COMPONENT YKNX-RELATED"/>
    <property type="match status" value="1"/>
</dbReference>
<dbReference type="InterPro" id="IPR006143">
    <property type="entry name" value="RND_pump_MFP"/>
</dbReference>
<feature type="transmembrane region" description="Helical" evidence="6">
    <location>
        <begin position="48"/>
        <end position="67"/>
    </location>
</feature>
<evidence type="ECO:0000259" key="7">
    <source>
        <dbReference type="Pfam" id="PF25989"/>
    </source>
</evidence>
<evidence type="ECO:0000256" key="6">
    <source>
        <dbReference type="SAM" id="Phobius"/>
    </source>
</evidence>
<protein>
    <submittedName>
        <fullName evidence="8">Efflux RND transporter periplasmic adaptor subunit</fullName>
    </submittedName>
</protein>
<dbReference type="Pfam" id="PF25989">
    <property type="entry name" value="YknX_C"/>
    <property type="match status" value="1"/>
</dbReference>
<evidence type="ECO:0000313" key="8">
    <source>
        <dbReference type="EMBL" id="MSS40058.1"/>
    </source>
</evidence>
<evidence type="ECO:0000256" key="1">
    <source>
        <dbReference type="ARBA" id="ARBA00004196"/>
    </source>
</evidence>
<name>A0A844F2Q2_CLOSV</name>